<protein>
    <submittedName>
        <fullName evidence="3">Transcription factor TFIIIB component B</fullName>
    </submittedName>
</protein>
<feature type="compositionally biased region" description="Acidic residues" evidence="1">
    <location>
        <begin position="346"/>
        <end position="356"/>
    </location>
</feature>
<dbReference type="Gene3D" id="1.10.10.60">
    <property type="entry name" value="Homeodomain-like"/>
    <property type="match status" value="1"/>
</dbReference>
<name>A0A8H6VG49_9PEZI</name>
<gene>
    <name evidence="3" type="ORF">HII31_09405</name>
</gene>
<dbReference type="PANTHER" id="PTHR22929:SF0">
    <property type="entry name" value="TRANSCRIPTION FACTOR TFIIIB COMPONENT B'' HOMOLOG"/>
    <property type="match status" value="1"/>
</dbReference>
<feature type="compositionally biased region" description="Low complexity" evidence="1">
    <location>
        <begin position="9"/>
        <end position="20"/>
    </location>
</feature>
<dbReference type="Proteomes" id="UP000660729">
    <property type="component" value="Unassembled WGS sequence"/>
</dbReference>
<dbReference type="InterPro" id="IPR001005">
    <property type="entry name" value="SANT/Myb"/>
</dbReference>
<reference evidence="3" key="1">
    <citation type="submission" date="2020-04" db="EMBL/GenBank/DDBJ databases">
        <title>Draft genome resource of the tomato pathogen Pseudocercospora fuligena.</title>
        <authorList>
            <person name="Zaccaron A."/>
        </authorList>
    </citation>
    <scope>NUCLEOTIDE SEQUENCE</scope>
    <source>
        <strain evidence="3">PF001</strain>
    </source>
</reference>
<comment type="caution">
    <text evidence="3">The sequence shown here is derived from an EMBL/GenBank/DDBJ whole genome shotgun (WGS) entry which is preliminary data.</text>
</comment>
<feature type="compositionally biased region" description="Gly residues" evidence="1">
    <location>
        <begin position="731"/>
        <end position="743"/>
    </location>
</feature>
<dbReference type="SUPFAM" id="SSF46689">
    <property type="entry name" value="Homeodomain-like"/>
    <property type="match status" value="1"/>
</dbReference>
<feature type="compositionally biased region" description="Basic and acidic residues" evidence="1">
    <location>
        <begin position="64"/>
        <end position="88"/>
    </location>
</feature>
<accession>A0A8H6VG49</accession>
<feature type="compositionally biased region" description="Low complexity" evidence="1">
    <location>
        <begin position="99"/>
        <end position="113"/>
    </location>
</feature>
<dbReference type="Pfam" id="PF15963">
    <property type="entry name" value="Myb_DNA-bind_7"/>
    <property type="match status" value="1"/>
</dbReference>
<feature type="compositionally biased region" description="Polar residues" evidence="1">
    <location>
        <begin position="143"/>
        <end position="153"/>
    </location>
</feature>
<feature type="compositionally biased region" description="Low complexity" evidence="1">
    <location>
        <begin position="481"/>
        <end position="497"/>
    </location>
</feature>
<dbReference type="PANTHER" id="PTHR22929">
    <property type="entry name" value="RNA POLYMERASE III TRANSCRIPTION INITIATION FACTOR B"/>
    <property type="match status" value="1"/>
</dbReference>
<evidence type="ECO:0000313" key="3">
    <source>
        <dbReference type="EMBL" id="KAF7189252.1"/>
    </source>
</evidence>
<evidence type="ECO:0000259" key="2">
    <source>
        <dbReference type="SMART" id="SM00717"/>
    </source>
</evidence>
<dbReference type="GO" id="GO:0070898">
    <property type="term" value="P:RNA polymerase III preinitiation complex assembly"/>
    <property type="evidence" value="ECO:0007669"/>
    <property type="project" value="TreeGrafter"/>
</dbReference>
<feature type="compositionally biased region" description="Low complexity" evidence="1">
    <location>
        <begin position="39"/>
        <end position="48"/>
    </location>
</feature>
<feature type="region of interest" description="Disordered" evidence="1">
    <location>
        <begin position="1"/>
        <end position="197"/>
    </location>
</feature>
<feature type="region of interest" description="Disordered" evidence="1">
    <location>
        <begin position="212"/>
        <end position="424"/>
    </location>
</feature>
<feature type="compositionally biased region" description="Pro residues" evidence="1">
    <location>
        <begin position="27"/>
        <end position="37"/>
    </location>
</feature>
<dbReference type="CDD" id="cd00167">
    <property type="entry name" value="SANT"/>
    <property type="match status" value="1"/>
</dbReference>
<feature type="domain" description="Myb-like" evidence="2">
    <location>
        <begin position="587"/>
        <end position="635"/>
    </location>
</feature>
<dbReference type="AlphaFoldDB" id="A0A8H6VG49"/>
<feature type="compositionally biased region" description="Low complexity" evidence="1">
    <location>
        <begin position="333"/>
        <end position="344"/>
    </location>
</feature>
<dbReference type="EMBL" id="JABCIY010000193">
    <property type="protein sequence ID" value="KAF7189252.1"/>
    <property type="molecule type" value="Genomic_DNA"/>
</dbReference>
<sequence length="743" mass="79790">MAPPTLFTSAAPGKKAAPKAPARRRPAPPPSGPPPSAQPESTPATSVAPPSPPAPQPPVAEDAEPVHHELPPAKEPEQPISEPVREPEVEQIPPEPESVKTTTQPLPTPQSSLDVEAARGPIVEKQPTPQPEPIPQSTPEPTQPTVKRSQQAQPEVVSAREGSAVQSLQQDDHVAPIPEPTQTSVDEQTASPNRTLQQQRLEEFRQVSTAHVLEAASAATTGSAKRSAPDVEESPVSRPAKKPKRSSARSNAKVAAAVNGEEVTVQDVTFPEMPDQDAAAAPITATPKSKGGKKQAAESPTATRRSTRTKKDSAKKKSASTIINSDDEMEGVETTAATQEQPQQDVEAEDAGEAEAEAAAPKRKSRAKPKANADSNKPKRSRKTRMPTIAEEAAAIEGQNEAEQAAQEEAGDESDAELHEIDPNTLSMWDLSYDSKHGKMSERGKKMNEIDWDEVAAKRKAEANLIAAGSAEQTAPPGTVASTEAAGGATEGQAEGAAEGEEAAAEASATPAPDADDGGIGFLLNDEGEIVEDASTMQVDRTAAAVAAAADRPVEDVNDLTTQINRTSWINNNRREATDRVPLWKWKSDPWSEEETDRFYDALRMFGTDFLVISKMFPPKTRRMIKSKFTREEKLDPNRVTAALLGKQTVRMDLNHYARETSRDVSVFTKYESLEHAQQVINESMKEKQEAMTTAAEKEAQLEAEKREKEKQKEKDKAKCPRKGKKAKAAGGFGGGGPAEDDD</sequence>
<feature type="compositionally biased region" description="Basic and acidic residues" evidence="1">
    <location>
        <begin position="685"/>
        <end position="719"/>
    </location>
</feature>
<dbReference type="GO" id="GO:0000126">
    <property type="term" value="C:transcription factor TFIIIB complex"/>
    <property type="evidence" value="ECO:0007669"/>
    <property type="project" value="TreeGrafter"/>
</dbReference>
<feature type="region of interest" description="Disordered" evidence="1">
    <location>
        <begin position="468"/>
        <end position="521"/>
    </location>
</feature>
<evidence type="ECO:0000256" key="1">
    <source>
        <dbReference type="SAM" id="MobiDB-lite"/>
    </source>
</evidence>
<evidence type="ECO:0000313" key="4">
    <source>
        <dbReference type="Proteomes" id="UP000660729"/>
    </source>
</evidence>
<feature type="compositionally biased region" description="Low complexity" evidence="1">
    <location>
        <begin position="389"/>
        <end position="408"/>
    </location>
</feature>
<feature type="compositionally biased region" description="Pro residues" evidence="1">
    <location>
        <begin position="49"/>
        <end position="58"/>
    </location>
</feature>
<feature type="compositionally biased region" description="Polar residues" evidence="1">
    <location>
        <begin position="180"/>
        <end position="197"/>
    </location>
</feature>
<keyword evidence="4" id="KW-1185">Reference proteome</keyword>
<proteinExistence type="predicted"/>
<dbReference type="OrthoDB" id="272624at2759"/>
<dbReference type="InterPro" id="IPR009057">
    <property type="entry name" value="Homeodomain-like_sf"/>
</dbReference>
<dbReference type="SMART" id="SM00717">
    <property type="entry name" value="SANT"/>
    <property type="match status" value="1"/>
</dbReference>
<feature type="region of interest" description="Disordered" evidence="1">
    <location>
        <begin position="685"/>
        <end position="743"/>
    </location>
</feature>
<feature type="compositionally biased region" description="Basic residues" evidence="1">
    <location>
        <begin position="305"/>
        <end position="318"/>
    </location>
</feature>
<feature type="compositionally biased region" description="Pro residues" evidence="1">
    <location>
        <begin position="128"/>
        <end position="142"/>
    </location>
</feature>
<dbReference type="InterPro" id="IPR039467">
    <property type="entry name" value="TFIIIB_B''_Myb"/>
</dbReference>
<dbReference type="GO" id="GO:0001156">
    <property type="term" value="F:TFIIIC-class transcription factor complex binding"/>
    <property type="evidence" value="ECO:0007669"/>
    <property type="project" value="TreeGrafter"/>
</dbReference>
<organism evidence="3 4">
    <name type="scientific">Pseudocercospora fuligena</name>
    <dbReference type="NCBI Taxonomy" id="685502"/>
    <lineage>
        <taxon>Eukaryota</taxon>
        <taxon>Fungi</taxon>
        <taxon>Dikarya</taxon>
        <taxon>Ascomycota</taxon>
        <taxon>Pezizomycotina</taxon>
        <taxon>Dothideomycetes</taxon>
        <taxon>Dothideomycetidae</taxon>
        <taxon>Mycosphaerellales</taxon>
        <taxon>Mycosphaerellaceae</taxon>
        <taxon>Pseudocercospora</taxon>
    </lineage>
</organism>